<reference evidence="2 3" key="2">
    <citation type="journal article" date="2017" name="Nature">
        <title>The Apostasia genome and the evolution of orchids.</title>
        <authorList>
            <person name="Zhang G.Q."/>
            <person name="Liu K.W."/>
            <person name="Li Z."/>
            <person name="Lohaus R."/>
            <person name="Hsiao Y.Y."/>
            <person name="Niu S.C."/>
            <person name="Wang J.Y."/>
            <person name="Lin Y.C."/>
            <person name="Xu Q."/>
            <person name="Chen L.J."/>
            <person name="Yoshida K."/>
            <person name="Fujiwara S."/>
            <person name="Wang Z.W."/>
            <person name="Zhang Y.Q."/>
            <person name="Mitsuda N."/>
            <person name="Wang M."/>
            <person name="Liu G.H."/>
            <person name="Pecoraro L."/>
            <person name="Huang H.X."/>
            <person name="Xiao X.J."/>
            <person name="Lin M."/>
            <person name="Wu X.Y."/>
            <person name="Wu W.L."/>
            <person name="Chen Y.Y."/>
            <person name="Chang S.B."/>
            <person name="Sakamoto S."/>
            <person name="Ohme-Takagi M."/>
            <person name="Yagi M."/>
            <person name="Zeng S.J."/>
            <person name="Shen C.Y."/>
            <person name="Yeh C.M."/>
            <person name="Luo Y.B."/>
            <person name="Tsai W.C."/>
            <person name="Van de Peer Y."/>
            <person name="Liu Z.J."/>
        </authorList>
    </citation>
    <scope>NUCLEOTIDE SEQUENCE [LARGE SCALE GENOMIC DNA]</scope>
    <source>
        <tissue evidence="2">The whole plant</tissue>
    </source>
</reference>
<evidence type="ECO:0000256" key="1">
    <source>
        <dbReference type="SAM" id="MobiDB-lite"/>
    </source>
</evidence>
<evidence type="ECO:0000313" key="3">
    <source>
        <dbReference type="Proteomes" id="UP000233837"/>
    </source>
</evidence>
<organism evidence="2 3">
    <name type="scientific">Dendrobium catenatum</name>
    <dbReference type="NCBI Taxonomy" id="906689"/>
    <lineage>
        <taxon>Eukaryota</taxon>
        <taxon>Viridiplantae</taxon>
        <taxon>Streptophyta</taxon>
        <taxon>Embryophyta</taxon>
        <taxon>Tracheophyta</taxon>
        <taxon>Spermatophyta</taxon>
        <taxon>Magnoliopsida</taxon>
        <taxon>Liliopsida</taxon>
        <taxon>Asparagales</taxon>
        <taxon>Orchidaceae</taxon>
        <taxon>Epidendroideae</taxon>
        <taxon>Malaxideae</taxon>
        <taxon>Dendrobiinae</taxon>
        <taxon>Dendrobium</taxon>
    </lineage>
</organism>
<dbReference type="AlphaFoldDB" id="A0A2I0VJS0"/>
<feature type="region of interest" description="Disordered" evidence="1">
    <location>
        <begin position="1"/>
        <end position="81"/>
    </location>
</feature>
<reference evidence="2 3" key="1">
    <citation type="journal article" date="2016" name="Sci. Rep.">
        <title>The Dendrobium catenatum Lindl. genome sequence provides insights into polysaccharide synthase, floral development and adaptive evolution.</title>
        <authorList>
            <person name="Zhang G.Q."/>
            <person name="Xu Q."/>
            <person name="Bian C."/>
            <person name="Tsai W.C."/>
            <person name="Yeh C.M."/>
            <person name="Liu K.W."/>
            <person name="Yoshida K."/>
            <person name="Zhang L.S."/>
            <person name="Chang S.B."/>
            <person name="Chen F."/>
            <person name="Shi Y."/>
            <person name="Su Y.Y."/>
            <person name="Zhang Y.Q."/>
            <person name="Chen L.J."/>
            <person name="Yin Y."/>
            <person name="Lin M."/>
            <person name="Huang H."/>
            <person name="Deng H."/>
            <person name="Wang Z.W."/>
            <person name="Zhu S.L."/>
            <person name="Zhao X."/>
            <person name="Deng C."/>
            <person name="Niu S.C."/>
            <person name="Huang J."/>
            <person name="Wang M."/>
            <person name="Liu G.H."/>
            <person name="Yang H.J."/>
            <person name="Xiao X.J."/>
            <person name="Hsiao Y.Y."/>
            <person name="Wu W.L."/>
            <person name="Chen Y.Y."/>
            <person name="Mitsuda N."/>
            <person name="Ohme-Takagi M."/>
            <person name="Luo Y.B."/>
            <person name="Van de Peer Y."/>
            <person name="Liu Z.J."/>
        </authorList>
    </citation>
    <scope>NUCLEOTIDE SEQUENCE [LARGE SCALE GENOMIC DNA]</scope>
    <source>
        <tissue evidence="2">The whole plant</tissue>
    </source>
</reference>
<feature type="compositionally biased region" description="Low complexity" evidence="1">
    <location>
        <begin position="1"/>
        <end position="15"/>
    </location>
</feature>
<keyword evidence="3" id="KW-1185">Reference proteome</keyword>
<evidence type="ECO:0000313" key="2">
    <source>
        <dbReference type="EMBL" id="PKU63668.1"/>
    </source>
</evidence>
<protein>
    <submittedName>
        <fullName evidence="2">Uncharacterized protein</fullName>
    </submittedName>
</protein>
<proteinExistence type="predicted"/>
<dbReference type="Proteomes" id="UP000233837">
    <property type="component" value="Unassembled WGS sequence"/>
</dbReference>
<sequence>MKSSSPCSSNPDSDSTGSDEMPLSSTTDRSQDFLLNSGHSNDKLPGTPSVRSYVGKRCPSPLQESFQNAVNPKSHEHGTELKCTSLENKSVKRIVSTSPFFSDNSLNEVATVDQNILSCKNKEDGTVVLNDHPVSLGEPKRISFLETSIKKRKTAHPFDLETLPLQNVKSTPAIAGQGKEDSEVNPEPIHQSCISRIGWVSDEAPVEVVFDANEEKHIFNGSNPSAVG</sequence>
<name>A0A2I0VJS0_9ASPA</name>
<accession>A0A2I0VJS0</accession>
<gene>
    <name evidence="2" type="ORF">MA16_Dca022518</name>
</gene>
<feature type="compositionally biased region" description="Polar residues" evidence="1">
    <location>
        <begin position="23"/>
        <end position="39"/>
    </location>
</feature>
<feature type="compositionally biased region" description="Polar residues" evidence="1">
    <location>
        <begin position="62"/>
        <end position="71"/>
    </location>
</feature>
<dbReference type="EMBL" id="KZ503466">
    <property type="protein sequence ID" value="PKU63668.1"/>
    <property type="molecule type" value="Genomic_DNA"/>
</dbReference>